<dbReference type="PRINTS" id="PR00080">
    <property type="entry name" value="SDRFAMILY"/>
</dbReference>
<name>A0A1I7DCR6_9BURK</name>
<proteinExistence type="inferred from homology"/>
<gene>
    <name evidence="2" type="ORF">SAMN05192563_1009154</name>
</gene>
<organism evidence="2 3">
    <name type="scientific">Paraburkholderia aspalathi</name>
    <dbReference type="NCBI Taxonomy" id="1324617"/>
    <lineage>
        <taxon>Bacteria</taxon>
        <taxon>Pseudomonadati</taxon>
        <taxon>Pseudomonadota</taxon>
        <taxon>Betaproteobacteria</taxon>
        <taxon>Burkholderiales</taxon>
        <taxon>Burkholderiaceae</taxon>
        <taxon>Paraburkholderia</taxon>
    </lineage>
</organism>
<dbReference type="OrthoDB" id="9804774at2"/>
<dbReference type="PANTHER" id="PTHR42879">
    <property type="entry name" value="3-OXOACYL-(ACYL-CARRIER-PROTEIN) REDUCTASE"/>
    <property type="match status" value="1"/>
</dbReference>
<dbReference type="InterPro" id="IPR036291">
    <property type="entry name" value="NAD(P)-bd_dom_sf"/>
</dbReference>
<dbReference type="InterPro" id="IPR002347">
    <property type="entry name" value="SDR_fam"/>
</dbReference>
<dbReference type="Proteomes" id="UP000198844">
    <property type="component" value="Unassembled WGS sequence"/>
</dbReference>
<dbReference type="RefSeq" id="WP_093635288.1">
    <property type="nucleotide sequence ID" value="NZ_FPBH01000009.1"/>
</dbReference>
<dbReference type="AlphaFoldDB" id="A0A1I7DCR6"/>
<accession>A0A1I7DCR6</accession>
<evidence type="ECO:0000256" key="1">
    <source>
        <dbReference type="ARBA" id="ARBA00006484"/>
    </source>
</evidence>
<comment type="similarity">
    <text evidence="1">Belongs to the short-chain dehydrogenases/reductases (SDR) family.</text>
</comment>
<evidence type="ECO:0000313" key="3">
    <source>
        <dbReference type="Proteomes" id="UP000198844"/>
    </source>
</evidence>
<reference evidence="2 3" key="1">
    <citation type="submission" date="2016-10" db="EMBL/GenBank/DDBJ databases">
        <authorList>
            <person name="de Groot N.N."/>
        </authorList>
    </citation>
    <scope>NUCLEOTIDE SEQUENCE [LARGE SCALE GENOMIC DNA]</scope>
    <source>
        <strain evidence="2 3">LMG 27731</strain>
    </source>
</reference>
<sequence>MNIDLQGRTALITGASKGLGLATALRLAASGAHVAIVARGREALDEAYEAIKEKAGPRRVAAHVCDVTQPTQIDAAFHAVRAQLGPLDILINNAGGHALGHFHDITDAMWSHDIDVKLMATVRMTRLVWPDMIERRWGRVINVLNTFAKAPAAGTAPTAVTRAAQLALTKILSKEGAPHNVLANALLVGLIQSDQIQRLLGHNVPRDGGDFAQQQIGNRQIPLGRIGEPGEFADIACFLASDHASYITGTAINVDGGMSAVI</sequence>
<dbReference type="EMBL" id="FPBH01000009">
    <property type="protein sequence ID" value="SFU09394.1"/>
    <property type="molecule type" value="Genomic_DNA"/>
</dbReference>
<evidence type="ECO:0000313" key="2">
    <source>
        <dbReference type="EMBL" id="SFU09394.1"/>
    </source>
</evidence>
<dbReference type="Gene3D" id="3.40.50.720">
    <property type="entry name" value="NAD(P)-binding Rossmann-like Domain"/>
    <property type="match status" value="1"/>
</dbReference>
<dbReference type="FunFam" id="3.40.50.720:FF:000084">
    <property type="entry name" value="Short-chain dehydrogenase reductase"/>
    <property type="match status" value="1"/>
</dbReference>
<dbReference type="PANTHER" id="PTHR42879:SF6">
    <property type="entry name" value="NADPH-DEPENDENT REDUCTASE BACG"/>
    <property type="match status" value="1"/>
</dbReference>
<dbReference type="PRINTS" id="PR00081">
    <property type="entry name" value="GDHRDH"/>
</dbReference>
<dbReference type="Pfam" id="PF13561">
    <property type="entry name" value="adh_short_C2"/>
    <property type="match status" value="1"/>
</dbReference>
<protein>
    <submittedName>
        <fullName evidence="2">NAD(P)-dependent dehydrogenase, short-chain alcohol dehydrogenase family</fullName>
    </submittedName>
</protein>
<dbReference type="InterPro" id="IPR050259">
    <property type="entry name" value="SDR"/>
</dbReference>
<dbReference type="SUPFAM" id="SSF51735">
    <property type="entry name" value="NAD(P)-binding Rossmann-fold domains"/>
    <property type="match status" value="1"/>
</dbReference>